<dbReference type="RefSeq" id="WP_226748231.1">
    <property type="nucleotide sequence ID" value="NZ_JAJATZ010000004.1"/>
</dbReference>
<name>A0ABS8BV83_9RHOB</name>
<accession>A0ABS8BV83</accession>
<reference evidence="1" key="1">
    <citation type="submission" date="2021-10" db="EMBL/GenBank/DDBJ databases">
        <title>Loktanella gaetbuli sp. nov., isolated from a tidal flat.</title>
        <authorList>
            <person name="Park S."/>
            <person name="Yoon J.-H."/>
        </authorList>
    </citation>
    <scope>NUCLEOTIDE SEQUENCE</scope>
    <source>
        <strain evidence="1">TSTF-M6</strain>
    </source>
</reference>
<proteinExistence type="predicted"/>
<keyword evidence="2" id="KW-1185">Reference proteome</keyword>
<evidence type="ECO:0000313" key="2">
    <source>
        <dbReference type="Proteomes" id="UP001138961"/>
    </source>
</evidence>
<dbReference type="InterPro" id="IPR011200">
    <property type="entry name" value="UCP012608"/>
</dbReference>
<protein>
    <submittedName>
        <fullName evidence="1">DUF2332 family protein</fullName>
    </submittedName>
</protein>
<dbReference type="EMBL" id="JAJATZ010000004">
    <property type="protein sequence ID" value="MCB5199499.1"/>
    <property type="molecule type" value="Genomic_DNA"/>
</dbReference>
<gene>
    <name evidence="1" type="ORF">LGQ03_09625</name>
</gene>
<dbReference type="Proteomes" id="UP001138961">
    <property type="component" value="Unassembled WGS sequence"/>
</dbReference>
<dbReference type="PIRSF" id="PIRSF012608">
    <property type="entry name" value="UCP012608"/>
    <property type="match status" value="1"/>
</dbReference>
<comment type="caution">
    <text evidence="1">The sequence shown here is derived from an EMBL/GenBank/DDBJ whole genome shotgun (WGS) entry which is preliminary data.</text>
</comment>
<dbReference type="Pfam" id="PF10094">
    <property type="entry name" value="DUF2332"/>
    <property type="match status" value="1"/>
</dbReference>
<evidence type="ECO:0000313" key="1">
    <source>
        <dbReference type="EMBL" id="MCB5199499.1"/>
    </source>
</evidence>
<organism evidence="1 2">
    <name type="scientific">Loktanella gaetbuli</name>
    <dbReference type="NCBI Taxonomy" id="2881335"/>
    <lineage>
        <taxon>Bacteria</taxon>
        <taxon>Pseudomonadati</taxon>
        <taxon>Pseudomonadota</taxon>
        <taxon>Alphaproteobacteria</taxon>
        <taxon>Rhodobacterales</taxon>
        <taxon>Roseobacteraceae</taxon>
        <taxon>Loktanella</taxon>
    </lineage>
</organism>
<sequence>MTPARIREAFVTQAAHCAALGSPFMERLCGLLAVRDWPKGEIRDRIFDWRGDPSNRAGAVPLRLAGALHALKLAGDPVLTPAYPPYHVSDDALWDAVCASLVGQATFIDDFIDSPPQTNEVRRAAAIIAAAHYLHALHPLPLRVSELGASGGLNLMFDRFALALPEAILGPLDPALTLTPDWSGALPPLDAPQVVARAGVDLRPVDPHTGAGSARLQAYLWADQPDRLTLTQAAIAAAGPAPAQADAIDWLAPRLTHVPGQTHLIYHTIAWQYFPTPVQDRGRALIAAAGALATQQNPLAWVAMEADTNAGGAALTLRLWPGDLTITLGRVDFHGRWIDWTAPVPVLP</sequence>